<evidence type="ECO:0000313" key="1">
    <source>
        <dbReference type="EMBL" id="GIX92300.1"/>
    </source>
</evidence>
<name>A0AAV4P8G6_CAEEX</name>
<sequence length="97" mass="11270">ADEVLSLIDTFTWSYDRRWADGKKGFFRDIAGHPYYNFIIETNTPKVKQVWGHYRKLESRASNSVVMVSGIIDYFYKCVGYCELRSLSTATAIIFKL</sequence>
<proteinExistence type="predicted"/>
<comment type="caution">
    <text evidence="1">The sequence shown here is derived from an EMBL/GenBank/DDBJ whole genome shotgun (WGS) entry which is preliminary data.</text>
</comment>
<keyword evidence="2" id="KW-1185">Reference proteome</keyword>
<dbReference type="Proteomes" id="UP001054945">
    <property type="component" value="Unassembled WGS sequence"/>
</dbReference>
<organism evidence="1 2">
    <name type="scientific">Caerostris extrusa</name>
    <name type="common">Bark spider</name>
    <name type="synonym">Caerostris bankana</name>
    <dbReference type="NCBI Taxonomy" id="172846"/>
    <lineage>
        <taxon>Eukaryota</taxon>
        <taxon>Metazoa</taxon>
        <taxon>Ecdysozoa</taxon>
        <taxon>Arthropoda</taxon>
        <taxon>Chelicerata</taxon>
        <taxon>Arachnida</taxon>
        <taxon>Araneae</taxon>
        <taxon>Araneomorphae</taxon>
        <taxon>Entelegynae</taxon>
        <taxon>Araneoidea</taxon>
        <taxon>Araneidae</taxon>
        <taxon>Caerostris</taxon>
    </lineage>
</organism>
<dbReference type="EMBL" id="BPLR01021679">
    <property type="protein sequence ID" value="GIX92300.1"/>
    <property type="molecule type" value="Genomic_DNA"/>
</dbReference>
<protein>
    <submittedName>
        <fullName evidence="1">Uncharacterized protein</fullName>
    </submittedName>
</protein>
<accession>A0AAV4P8G6</accession>
<gene>
    <name evidence="1" type="ORF">CEXT_757711</name>
</gene>
<feature type="non-terminal residue" evidence="1">
    <location>
        <position position="1"/>
    </location>
</feature>
<dbReference type="AlphaFoldDB" id="A0AAV4P8G6"/>
<evidence type="ECO:0000313" key="2">
    <source>
        <dbReference type="Proteomes" id="UP001054945"/>
    </source>
</evidence>
<reference evidence="1 2" key="1">
    <citation type="submission" date="2021-06" db="EMBL/GenBank/DDBJ databases">
        <title>Caerostris extrusa draft genome.</title>
        <authorList>
            <person name="Kono N."/>
            <person name="Arakawa K."/>
        </authorList>
    </citation>
    <scope>NUCLEOTIDE SEQUENCE [LARGE SCALE GENOMIC DNA]</scope>
</reference>